<dbReference type="InterPro" id="IPR013538">
    <property type="entry name" value="ASHA1/2-like_C"/>
</dbReference>
<dbReference type="EMBL" id="JACHJB010000001">
    <property type="protein sequence ID" value="MBB6343525.1"/>
    <property type="molecule type" value="Genomic_DNA"/>
</dbReference>
<evidence type="ECO:0000256" key="1">
    <source>
        <dbReference type="ARBA" id="ARBA00006817"/>
    </source>
</evidence>
<dbReference type="SUPFAM" id="SSF55961">
    <property type="entry name" value="Bet v1-like"/>
    <property type="match status" value="1"/>
</dbReference>
<dbReference type="RefSeq" id="WP_185081782.1">
    <property type="nucleotide sequence ID" value="NZ_JACHJB010000001.1"/>
</dbReference>
<feature type="domain" description="Activator of Hsp90 ATPase homologue 1/2-like C-terminal" evidence="2">
    <location>
        <begin position="16"/>
        <end position="134"/>
    </location>
</feature>
<comment type="similarity">
    <text evidence="1">Belongs to the AHA1 family.</text>
</comment>
<dbReference type="CDD" id="cd07814">
    <property type="entry name" value="SRPBCC_CalC_Aha1-like"/>
    <property type="match status" value="1"/>
</dbReference>
<protein>
    <submittedName>
        <fullName evidence="3">Uncharacterized protein YndB with AHSA1/START domain</fullName>
    </submittedName>
</protein>
<keyword evidence="4" id="KW-1185">Reference proteome</keyword>
<evidence type="ECO:0000313" key="4">
    <source>
        <dbReference type="Proteomes" id="UP000583800"/>
    </source>
</evidence>
<proteinExistence type="inferred from homology"/>
<dbReference type="Gene3D" id="3.30.530.20">
    <property type="match status" value="1"/>
</dbReference>
<evidence type="ECO:0000259" key="2">
    <source>
        <dbReference type="Pfam" id="PF08327"/>
    </source>
</evidence>
<evidence type="ECO:0000313" key="3">
    <source>
        <dbReference type="EMBL" id="MBB6343525.1"/>
    </source>
</evidence>
<dbReference type="AlphaFoldDB" id="A0A7X0BVE1"/>
<dbReference type="Pfam" id="PF08327">
    <property type="entry name" value="AHSA1"/>
    <property type="match status" value="1"/>
</dbReference>
<dbReference type="InterPro" id="IPR023393">
    <property type="entry name" value="START-like_dom_sf"/>
</dbReference>
<name>A0A7X0BVE1_9ACTN</name>
<dbReference type="Proteomes" id="UP000583800">
    <property type="component" value="Unassembled WGS sequence"/>
</dbReference>
<gene>
    <name evidence="3" type="ORF">FHU36_000034</name>
</gene>
<organism evidence="3 4">
    <name type="scientific">Nonomuraea muscovyensis</name>
    <dbReference type="NCBI Taxonomy" id="1124761"/>
    <lineage>
        <taxon>Bacteria</taxon>
        <taxon>Bacillati</taxon>
        <taxon>Actinomycetota</taxon>
        <taxon>Actinomycetes</taxon>
        <taxon>Streptosporangiales</taxon>
        <taxon>Streptosporangiaceae</taxon>
        <taxon>Nonomuraea</taxon>
    </lineage>
</organism>
<comment type="caution">
    <text evidence="3">The sequence shown here is derived from an EMBL/GenBank/DDBJ whole genome shotgun (WGS) entry which is preliminary data.</text>
</comment>
<accession>A0A7X0BVE1</accession>
<sequence>MDEDRHAIRLDQFLAHPPAKVWRVLTEPDLLARWLMPTDFKPEVGHRFTFRTTPKPATGFRGVVYCEVLELEPERLLKLSWSDGERADWTVTWRLRPEGRGTRLFFDHEGFDPDDAMQRMARRIMGGGWRSTHERTVPALLDEMDEMDEMDELDELDERAVR</sequence>
<reference evidence="3 4" key="1">
    <citation type="submission" date="2020-08" db="EMBL/GenBank/DDBJ databases">
        <title>Sequencing the genomes of 1000 actinobacteria strains.</title>
        <authorList>
            <person name="Klenk H.-P."/>
        </authorList>
    </citation>
    <scope>NUCLEOTIDE SEQUENCE [LARGE SCALE GENOMIC DNA]</scope>
    <source>
        <strain evidence="3 4">DSM 45913</strain>
    </source>
</reference>